<dbReference type="EMBL" id="CP025012">
    <property type="protein sequence ID" value="AUW43942.1"/>
    <property type="molecule type" value="Genomic_DNA"/>
</dbReference>
<protein>
    <submittedName>
        <fullName evidence="2">Uncharacterized protein</fullName>
    </submittedName>
</protein>
<sequence>MRLADTRIEHDAGGWKIDFIGDDGDAVSVKVADEHAVSADEALERAKAVMVQLTAYGTRGGGRSLNSYDAVSNGNFDDDQPLLDTRH</sequence>
<feature type="region of interest" description="Disordered" evidence="1">
    <location>
        <begin position="59"/>
        <end position="87"/>
    </location>
</feature>
<dbReference type="AlphaFoldDB" id="A0A2K9Z6T0"/>
<proteinExistence type="predicted"/>
<dbReference type="Proteomes" id="UP000238523">
    <property type="component" value="Chromosome"/>
</dbReference>
<feature type="compositionally biased region" description="Polar residues" evidence="1">
    <location>
        <begin position="64"/>
        <end position="75"/>
    </location>
</feature>
<name>A0A2K9Z6T0_RHILE</name>
<evidence type="ECO:0000313" key="3">
    <source>
        <dbReference type="Proteomes" id="UP000238523"/>
    </source>
</evidence>
<accession>A0A2K9Z6T0</accession>
<evidence type="ECO:0000256" key="1">
    <source>
        <dbReference type="SAM" id="MobiDB-lite"/>
    </source>
</evidence>
<evidence type="ECO:0000313" key="2">
    <source>
        <dbReference type="EMBL" id="AUW43942.1"/>
    </source>
</evidence>
<reference evidence="2 3" key="1">
    <citation type="submission" date="2017-11" db="EMBL/GenBank/DDBJ databases">
        <title>Complete genome of Rhizobium leguminosarum Norway, an ineffective micro-symbiont.</title>
        <authorList>
            <person name="Hoffrichter A."/>
            <person name="Liang J."/>
            <person name="Brachmann A."/>
            <person name="Marin M."/>
        </authorList>
    </citation>
    <scope>NUCLEOTIDE SEQUENCE [LARGE SCALE GENOMIC DNA]</scope>
    <source>
        <strain evidence="2 3">Norway</strain>
    </source>
</reference>
<dbReference type="RefSeq" id="WP_105007045.1">
    <property type="nucleotide sequence ID" value="NZ_CP025012.1"/>
</dbReference>
<gene>
    <name evidence="2" type="ORF">CUJ84_Chr003610</name>
</gene>
<organism evidence="2 3">
    <name type="scientific">Rhizobium leguminosarum</name>
    <dbReference type="NCBI Taxonomy" id="384"/>
    <lineage>
        <taxon>Bacteria</taxon>
        <taxon>Pseudomonadati</taxon>
        <taxon>Pseudomonadota</taxon>
        <taxon>Alphaproteobacteria</taxon>
        <taxon>Hyphomicrobiales</taxon>
        <taxon>Rhizobiaceae</taxon>
        <taxon>Rhizobium/Agrobacterium group</taxon>
        <taxon>Rhizobium</taxon>
    </lineage>
</organism>